<dbReference type="CDD" id="cd24076">
    <property type="entry name" value="ASKHA_ATPase_ROK_BsXylR-like"/>
    <property type="match status" value="1"/>
</dbReference>
<sequence length="427" mass="44462">MARPPQLSRPTAEEPSGLLRPGSSADELVHTLRTLGATSRAEIARALGVSRTRAGQLVGELARMGLVTEAPRPPEQDGPSAGRPGRPVRLRPGLGFAVGVNITHDDVRCLATDLSHTMVASASRPLGDPSDVEEATDLVAAVVREVIAEAGPRHGECLGIGVAVPAPVDPETGRPAPSSCLGLWVDAPVRELLQERLGLPVFLDNHGNLAVVAELLWGVGRLVDDFIWIGLDANVGGGICSGGRLVRGRDGLAGELGHVVVDPDGEVCRCGSQGCLETVASLASLQRALEPAHGRLDAAAIHRLIAQGDPAAVRAVTNLGTQVGIALTTLVNVLNPSIIVVGGFLGRPLGAVVLEAVGSEIARRALPTTRRSLDVRFSRLRRPEPLGAAALVLTDRTRSLRLDRHGRPFWTSAPVVRPGSGGSAMGP</sequence>
<dbReference type="SUPFAM" id="SSF53067">
    <property type="entry name" value="Actin-like ATPase domain"/>
    <property type="match status" value="1"/>
</dbReference>
<evidence type="ECO:0000313" key="3">
    <source>
        <dbReference type="EMBL" id="RCK70081.1"/>
    </source>
</evidence>
<dbReference type="Gene3D" id="3.30.420.40">
    <property type="match status" value="2"/>
</dbReference>
<dbReference type="InterPro" id="IPR000600">
    <property type="entry name" value="ROK"/>
</dbReference>
<dbReference type="Gene3D" id="1.10.10.10">
    <property type="entry name" value="Winged helix-like DNA-binding domain superfamily/Winged helix DNA-binding domain"/>
    <property type="match status" value="1"/>
</dbReference>
<dbReference type="Pfam" id="PF00480">
    <property type="entry name" value="ROK"/>
    <property type="match status" value="1"/>
</dbReference>
<comment type="similarity">
    <text evidence="1">Belongs to the ROK (NagC/XylR) family.</text>
</comment>
<dbReference type="InterPro" id="IPR036388">
    <property type="entry name" value="WH-like_DNA-bd_sf"/>
</dbReference>
<dbReference type="Proteomes" id="UP000252770">
    <property type="component" value="Unassembled WGS sequence"/>
</dbReference>
<comment type="caution">
    <text evidence="3">The sequence shown here is derived from an EMBL/GenBank/DDBJ whole genome shotgun (WGS) entry which is preliminary data.</text>
</comment>
<dbReference type="PANTHER" id="PTHR18964">
    <property type="entry name" value="ROK (REPRESSOR, ORF, KINASE) FAMILY"/>
    <property type="match status" value="1"/>
</dbReference>
<evidence type="ECO:0000256" key="2">
    <source>
        <dbReference type="SAM" id="MobiDB-lite"/>
    </source>
</evidence>
<organism evidence="3 4">
    <name type="scientific">Desertihabitans brevis</name>
    <dbReference type="NCBI Taxonomy" id="2268447"/>
    <lineage>
        <taxon>Bacteria</taxon>
        <taxon>Bacillati</taxon>
        <taxon>Actinomycetota</taxon>
        <taxon>Actinomycetes</taxon>
        <taxon>Propionibacteriales</taxon>
        <taxon>Propionibacteriaceae</taxon>
        <taxon>Desertihabitans</taxon>
    </lineage>
</organism>
<proteinExistence type="inferred from homology"/>
<evidence type="ECO:0000313" key="4">
    <source>
        <dbReference type="Proteomes" id="UP000252770"/>
    </source>
</evidence>
<dbReference type="RefSeq" id="WP_114126267.1">
    <property type="nucleotide sequence ID" value="NZ_QOUI01000004.1"/>
</dbReference>
<feature type="region of interest" description="Disordered" evidence="2">
    <location>
        <begin position="68"/>
        <end position="88"/>
    </location>
</feature>
<gene>
    <name evidence="3" type="ORF">DT076_08795</name>
</gene>
<keyword evidence="4" id="KW-1185">Reference proteome</keyword>
<reference evidence="3 4" key="1">
    <citation type="submission" date="2018-07" db="EMBL/GenBank/DDBJ databases">
        <title>Desertimonas flava gen. nov. sp. nov.</title>
        <authorList>
            <person name="Liu S."/>
        </authorList>
    </citation>
    <scope>NUCLEOTIDE SEQUENCE [LARGE SCALE GENOMIC DNA]</scope>
    <source>
        <strain evidence="3 4">16Sb5-5</strain>
    </source>
</reference>
<feature type="region of interest" description="Disordered" evidence="2">
    <location>
        <begin position="1"/>
        <end position="25"/>
    </location>
</feature>
<dbReference type="InterPro" id="IPR043129">
    <property type="entry name" value="ATPase_NBD"/>
</dbReference>
<dbReference type="PANTHER" id="PTHR18964:SF149">
    <property type="entry name" value="BIFUNCTIONAL UDP-N-ACETYLGLUCOSAMINE 2-EPIMERASE_N-ACETYLMANNOSAMINE KINASE"/>
    <property type="match status" value="1"/>
</dbReference>
<dbReference type="EMBL" id="QOUI01000004">
    <property type="protein sequence ID" value="RCK70081.1"/>
    <property type="molecule type" value="Genomic_DNA"/>
</dbReference>
<evidence type="ECO:0000256" key="1">
    <source>
        <dbReference type="ARBA" id="ARBA00006479"/>
    </source>
</evidence>
<accession>A0A367YYQ2</accession>
<protein>
    <submittedName>
        <fullName evidence="3">ROK family transcriptional regulator</fullName>
    </submittedName>
</protein>
<dbReference type="InterPro" id="IPR036390">
    <property type="entry name" value="WH_DNA-bd_sf"/>
</dbReference>
<dbReference type="AlphaFoldDB" id="A0A367YYQ2"/>
<dbReference type="SUPFAM" id="SSF46785">
    <property type="entry name" value="Winged helix' DNA-binding domain"/>
    <property type="match status" value="1"/>
</dbReference>
<name>A0A367YYQ2_9ACTN</name>